<dbReference type="EMBL" id="KV932820">
    <property type="protein sequence ID" value="PIO31566.1"/>
    <property type="molecule type" value="Genomic_DNA"/>
</dbReference>
<proteinExistence type="predicted"/>
<dbReference type="Proteomes" id="UP000228934">
    <property type="component" value="Unassembled WGS sequence"/>
</dbReference>
<name>A0A2G9RUI3_AQUCT</name>
<gene>
    <name evidence="1" type="ORF">AB205_0046750</name>
</gene>
<accession>A0A2G9RUI3</accession>
<evidence type="ECO:0000313" key="2">
    <source>
        <dbReference type="Proteomes" id="UP000228934"/>
    </source>
</evidence>
<organism evidence="1 2">
    <name type="scientific">Aquarana catesbeiana</name>
    <name type="common">American bullfrog</name>
    <name type="synonym">Rana catesbeiana</name>
    <dbReference type="NCBI Taxonomy" id="8400"/>
    <lineage>
        <taxon>Eukaryota</taxon>
        <taxon>Metazoa</taxon>
        <taxon>Chordata</taxon>
        <taxon>Craniata</taxon>
        <taxon>Vertebrata</taxon>
        <taxon>Euteleostomi</taxon>
        <taxon>Amphibia</taxon>
        <taxon>Batrachia</taxon>
        <taxon>Anura</taxon>
        <taxon>Neobatrachia</taxon>
        <taxon>Ranoidea</taxon>
        <taxon>Ranidae</taxon>
        <taxon>Aquarana</taxon>
    </lineage>
</organism>
<evidence type="ECO:0000313" key="1">
    <source>
        <dbReference type="EMBL" id="PIO31566.1"/>
    </source>
</evidence>
<dbReference type="AlphaFoldDB" id="A0A2G9RUI3"/>
<reference evidence="2" key="1">
    <citation type="journal article" date="2017" name="Nat. Commun.">
        <title>The North American bullfrog draft genome provides insight into hormonal regulation of long noncoding RNA.</title>
        <authorList>
            <person name="Hammond S.A."/>
            <person name="Warren R.L."/>
            <person name="Vandervalk B.P."/>
            <person name="Kucuk E."/>
            <person name="Khan H."/>
            <person name="Gibb E.A."/>
            <person name="Pandoh P."/>
            <person name="Kirk H."/>
            <person name="Zhao Y."/>
            <person name="Jones M."/>
            <person name="Mungall A.J."/>
            <person name="Coope R."/>
            <person name="Pleasance S."/>
            <person name="Moore R.A."/>
            <person name="Holt R.A."/>
            <person name="Round J.M."/>
            <person name="Ohora S."/>
            <person name="Walle B.V."/>
            <person name="Veldhoen N."/>
            <person name="Helbing C.C."/>
            <person name="Birol I."/>
        </authorList>
    </citation>
    <scope>NUCLEOTIDE SEQUENCE [LARGE SCALE GENOMIC DNA]</scope>
</reference>
<dbReference type="OrthoDB" id="408954at2759"/>
<sequence length="65" mass="7317">MVHHQDKKSVFLAPISIQALDAFFGNYPIHKLCAAVLGVLPYLKMNVLRLCADIWGLQPIWALIN</sequence>
<protein>
    <submittedName>
        <fullName evidence="1">Uncharacterized protein</fullName>
    </submittedName>
</protein>
<keyword evidence="2" id="KW-1185">Reference proteome</keyword>